<feature type="compositionally biased region" description="Basic and acidic residues" evidence="1">
    <location>
        <begin position="62"/>
        <end position="81"/>
    </location>
</feature>
<dbReference type="Proteomes" id="UP000177798">
    <property type="component" value="Chromosome 10"/>
</dbReference>
<gene>
    <name evidence="2" type="ORF">sscle_10g077390</name>
</gene>
<dbReference type="RefSeq" id="XP_001590721.1">
    <property type="nucleotide sequence ID" value="XM_001590671.1"/>
</dbReference>
<feature type="region of interest" description="Disordered" evidence="1">
    <location>
        <begin position="1"/>
        <end position="30"/>
    </location>
</feature>
<feature type="region of interest" description="Disordered" evidence="1">
    <location>
        <begin position="62"/>
        <end position="101"/>
    </location>
</feature>
<evidence type="ECO:0000256" key="1">
    <source>
        <dbReference type="SAM" id="MobiDB-lite"/>
    </source>
</evidence>
<dbReference type="KEGG" id="ssl:SS1G_08461"/>
<protein>
    <submittedName>
        <fullName evidence="2">Uncharacterized protein</fullName>
    </submittedName>
</protein>
<accession>A0A1D9QDL7</accession>
<name>A0A1D9QDL7_SCLS1</name>
<dbReference type="EMBL" id="CP017823">
    <property type="protein sequence ID" value="APA12969.1"/>
    <property type="molecule type" value="Genomic_DNA"/>
</dbReference>
<proteinExistence type="predicted"/>
<organism evidence="2 3">
    <name type="scientific">Sclerotinia sclerotiorum (strain ATCC 18683 / 1980 / Ss-1)</name>
    <name type="common">White mold</name>
    <name type="synonym">Whetzelinia sclerotiorum</name>
    <dbReference type="NCBI Taxonomy" id="665079"/>
    <lineage>
        <taxon>Eukaryota</taxon>
        <taxon>Fungi</taxon>
        <taxon>Dikarya</taxon>
        <taxon>Ascomycota</taxon>
        <taxon>Pezizomycotina</taxon>
        <taxon>Leotiomycetes</taxon>
        <taxon>Helotiales</taxon>
        <taxon>Sclerotiniaceae</taxon>
        <taxon>Sclerotinia</taxon>
    </lineage>
</organism>
<dbReference type="AlphaFoldDB" id="A0A1D9QDL7"/>
<feature type="compositionally biased region" description="Basic and acidic residues" evidence="1">
    <location>
        <begin position="8"/>
        <end position="30"/>
    </location>
</feature>
<feature type="compositionally biased region" description="Low complexity" evidence="1">
    <location>
        <begin position="82"/>
        <end position="101"/>
    </location>
</feature>
<evidence type="ECO:0000313" key="2">
    <source>
        <dbReference type="EMBL" id="APA12969.1"/>
    </source>
</evidence>
<reference evidence="3" key="1">
    <citation type="journal article" date="2017" name="Genome Biol. Evol.">
        <title>The complete genome sequence of the phytopathogenic fungus Sclerotinia sclerotiorum reveals insights into the genome architecture of broad host range pathogens.</title>
        <authorList>
            <person name="Derbyshire M."/>
            <person name="Denton-Giles M."/>
            <person name="Hegedus D."/>
            <person name="Seifbarghy S."/>
            <person name="Rollins J."/>
            <person name="van Kan J."/>
            <person name="Seidl M.F."/>
            <person name="Faino L."/>
            <person name="Mbengue M."/>
            <person name="Navaud O."/>
            <person name="Raffaele S."/>
            <person name="Hammond-Kosack K."/>
            <person name="Heard S."/>
            <person name="Oliver R."/>
        </authorList>
    </citation>
    <scope>NUCLEOTIDE SEQUENCE [LARGE SCALE GENOMIC DNA]</scope>
    <source>
        <strain evidence="3">ATCC 18683 / 1980 / Ss-1</strain>
    </source>
</reference>
<evidence type="ECO:0000313" key="3">
    <source>
        <dbReference type="Proteomes" id="UP000177798"/>
    </source>
</evidence>
<dbReference type="VEuPathDB" id="FungiDB:sscle_10g077390"/>
<sequence>MSKVKLPKLKDQYKGLYPNRDDYPSGKEGDRLCTAARNKWTLASIRHDEELERLKAEAEAVKAEAKSKGRKVEEKKTKKDGSSSSGDSRSGGSSSGSSGRK</sequence>